<dbReference type="RefSeq" id="WP_114916220.1">
    <property type="nucleotide sequence ID" value="NZ_CP024848.1"/>
</dbReference>
<evidence type="ECO:0008006" key="3">
    <source>
        <dbReference type="Google" id="ProtNLM"/>
    </source>
</evidence>
<dbReference type="KEGG" id="ocn:CUC15_08355"/>
<dbReference type="OrthoDB" id="2967160at2"/>
<gene>
    <name evidence="1" type="ORF">CUC15_08355</name>
</gene>
<evidence type="ECO:0000313" key="2">
    <source>
        <dbReference type="Proteomes" id="UP000253908"/>
    </source>
</evidence>
<name>A0A345PFZ6_9BACI</name>
<reference evidence="2" key="1">
    <citation type="submission" date="2017-11" db="EMBL/GenBank/DDBJ databases">
        <authorList>
            <person name="Zhu W."/>
        </authorList>
    </citation>
    <scope>NUCLEOTIDE SEQUENCE [LARGE SCALE GENOMIC DNA]</scope>
    <source>
        <strain evidence="2">160</strain>
    </source>
</reference>
<sequence length="149" mass="17283">MDRKKTIITVSLFFLLLGCGTDSTIEKNKQDTPINVSNKQLNQQPSTRAKDILNNHKEITEIKAVNNSKKIVAAVKVKHRERFTLKSLKKKITKELEDEFPKLDVEFSTDQKIFLELKKLEEKIQSEQLTEKELSDELEQIIKLSKEQT</sequence>
<protein>
    <recommendedName>
        <fullName evidence="3">Sporulation lipoprotein YhcN/YlaJ</fullName>
    </recommendedName>
</protein>
<accession>A0A345PFZ6</accession>
<proteinExistence type="predicted"/>
<dbReference type="PROSITE" id="PS51257">
    <property type="entry name" value="PROKAR_LIPOPROTEIN"/>
    <property type="match status" value="1"/>
</dbReference>
<dbReference type="AlphaFoldDB" id="A0A345PFZ6"/>
<dbReference type="EMBL" id="CP024848">
    <property type="protein sequence ID" value="AXI08926.1"/>
    <property type="molecule type" value="Genomic_DNA"/>
</dbReference>
<dbReference type="Proteomes" id="UP000253908">
    <property type="component" value="Chromosome"/>
</dbReference>
<organism evidence="1 2">
    <name type="scientific">Oceanobacillus zhaokaii</name>
    <dbReference type="NCBI Taxonomy" id="2052660"/>
    <lineage>
        <taxon>Bacteria</taxon>
        <taxon>Bacillati</taxon>
        <taxon>Bacillota</taxon>
        <taxon>Bacilli</taxon>
        <taxon>Bacillales</taxon>
        <taxon>Bacillaceae</taxon>
        <taxon>Oceanobacillus</taxon>
    </lineage>
</organism>
<evidence type="ECO:0000313" key="1">
    <source>
        <dbReference type="EMBL" id="AXI08926.1"/>
    </source>
</evidence>
<keyword evidence="2" id="KW-1185">Reference proteome</keyword>